<dbReference type="Pfam" id="PF10596">
    <property type="entry name" value="U6-snRNA_bdg"/>
    <property type="match status" value="1"/>
</dbReference>
<dbReference type="GO" id="GO:0030623">
    <property type="term" value="F:U5 snRNA binding"/>
    <property type="evidence" value="ECO:0007669"/>
    <property type="project" value="InterPro"/>
</dbReference>
<dbReference type="GO" id="GO:0030620">
    <property type="term" value="F:U2 snRNA binding"/>
    <property type="evidence" value="ECO:0007669"/>
    <property type="project" value="TreeGrafter"/>
</dbReference>
<feature type="domain" description="Pre-mRNA-processing-splicing factor 8 U5-snRNA-binding" evidence="4">
    <location>
        <begin position="768"/>
        <end position="903"/>
    </location>
</feature>
<protein>
    <recommendedName>
        <fullName evidence="8">MPN domain-containing protein</fullName>
    </recommendedName>
</protein>
<accession>A0A0C3LE32</accession>
<name>A0A0C3LE32_9AGAM</name>
<sequence length="1171" mass="136811">MGLPPPPPGMPPPPPGMPPPPPGMPSGGPAMDDLPLLPPELLAQKASKWVQMQNKRYGEKRKAGFIDTGKQDLPPEHVRKIIKDHGDMSNRKFRNDKRVHLGALKYVPHAVLKLLENMPCPWEQVREVPILYHITGAITFVNEVPRVIEPIYHAQWSSMWLAMRREKRDRRHFKRMRFPPFDDEEPPLDYGDNILDVEPLEAIQLDLDEEEDSAIYDWFYDHKPLIDDQKVVNGSSYKYWSLNLPAMANLYRLGRTLLSDHTDENAFYLFNKKDFFSAKALNMAIPGGPKFEPLYRDMEQYDEDWNEFNDINKIIIRQQIRTEYKVAFPHLYNSLPRSVQIAPYHVPKNVYIRTDDPDLPAFYFDPLINPVSSQKLKEAYSVKGRLNASQREELALIEQAYDNPHECLSRIKRLLLTQRAFKESGIEFFDTYDKLIPCYDIEPVEKITDAYLDQFLFYEADKRGLFPAWIKPADTEPPPLLVYKWCQGINNLTDVWETSDGECNVMMETTLSRVYEKVDFTLLNRLLRLILDHNLADYITAKNNTVLTYKDMAHTNAYGLIRGLQFSAFVFQYYGLVLDLLILGLQRASEMAGPPQLPNNFLQYRDSASETRHPIRLYSRYVDRLHIMFRFTAEESRDLIQRYLSANPDPTNNNVIGYNNKRCWPRDCRMRLIKHDVNLGRAVFWNVKQSLPRSLTTIEWEDTFVSVYSKDNPQLLFSMCGFEVRILPKIRTMNGEQFSLKDGVWNLTNEQTKERTAQAFLRVSDEGIQQFNNRIRQVLMSSGSTTFSKIVNKWNTAIIGLMTYYREAVVHTNELLDALVKAENKIQTRVKIGLNSKMPSRFPPVVFYTPKELGGLGMLSMGHVLIPQSDLRWSKQTDVAVTHFRSGMSHEEDQLIPNLYRYLQPWEAEFLDSARVWSEYSMKRKEANAQNRRLTLEDLEDSWDRGIPRINTLFQKDRHTLAYDRGWRVRTDWKQYQLLKHNPFWWTSQRHDGKLWQLNNYRVDVIAALGGVEGILEHTLFKGTYFPTWEGLFWEKASGFEESMRYKKLTNAQRSGLNQIPNRRFTLWWSPTINRANVYVGFQVQLDLTGIFMHGKIPTLKISLIQIFRAHLWQKIHESVVMDLCQVFDQELEALQIETVQKETIHPRKSYKMNSSCADILLFSAYKWNIS</sequence>
<dbReference type="EMBL" id="KN823207">
    <property type="protein sequence ID" value="KIO19722.1"/>
    <property type="molecule type" value="Genomic_DNA"/>
</dbReference>
<dbReference type="GO" id="GO:0005682">
    <property type="term" value="C:U5 snRNP"/>
    <property type="evidence" value="ECO:0007669"/>
    <property type="project" value="TreeGrafter"/>
</dbReference>
<dbReference type="FunFam" id="3.30.43.40:FF:000001">
    <property type="entry name" value="Pre-mRNA-processing-splicing factor 8"/>
    <property type="match status" value="1"/>
</dbReference>
<evidence type="ECO:0000313" key="7">
    <source>
        <dbReference type="Proteomes" id="UP000054248"/>
    </source>
</evidence>
<dbReference type="InterPro" id="IPR012337">
    <property type="entry name" value="RNaseH-like_sf"/>
</dbReference>
<dbReference type="InterPro" id="IPR019580">
    <property type="entry name" value="Prp8_U6-snRNA-bd"/>
</dbReference>
<dbReference type="PANTHER" id="PTHR11140:SF0">
    <property type="entry name" value="PRE-MRNA-PROCESSING-SPLICING FACTOR 8"/>
    <property type="match status" value="1"/>
</dbReference>
<dbReference type="InterPro" id="IPR012591">
    <property type="entry name" value="PRO8NT"/>
</dbReference>
<dbReference type="STRING" id="1051891.A0A0C3LE32"/>
<evidence type="ECO:0008006" key="8">
    <source>
        <dbReference type="Google" id="ProtNLM"/>
    </source>
</evidence>
<organism evidence="6 7">
    <name type="scientific">Tulasnella calospora MUT 4182</name>
    <dbReference type="NCBI Taxonomy" id="1051891"/>
    <lineage>
        <taxon>Eukaryota</taxon>
        <taxon>Fungi</taxon>
        <taxon>Dikarya</taxon>
        <taxon>Basidiomycota</taxon>
        <taxon>Agaricomycotina</taxon>
        <taxon>Agaricomycetes</taxon>
        <taxon>Cantharellales</taxon>
        <taxon>Tulasnellaceae</taxon>
        <taxon>Tulasnella</taxon>
    </lineage>
</organism>
<dbReference type="GO" id="GO:0071013">
    <property type="term" value="C:catalytic step 2 spliceosome"/>
    <property type="evidence" value="ECO:0007669"/>
    <property type="project" value="TreeGrafter"/>
</dbReference>
<dbReference type="InterPro" id="IPR042516">
    <property type="entry name" value="Prp8_U5-snRNA-bd_sf"/>
</dbReference>
<proteinExistence type="predicted"/>
<feature type="region of interest" description="Disordered" evidence="1">
    <location>
        <begin position="1"/>
        <end position="36"/>
    </location>
</feature>
<dbReference type="InterPro" id="IPR019582">
    <property type="entry name" value="RRM_spliceosomal_PrP8"/>
</dbReference>
<evidence type="ECO:0000259" key="5">
    <source>
        <dbReference type="Pfam" id="PF10598"/>
    </source>
</evidence>
<dbReference type="Gene3D" id="3.90.1570.40">
    <property type="match status" value="1"/>
</dbReference>
<dbReference type="Proteomes" id="UP000054248">
    <property type="component" value="Unassembled WGS sequence"/>
</dbReference>
<evidence type="ECO:0000259" key="4">
    <source>
        <dbReference type="Pfam" id="PF10597"/>
    </source>
</evidence>
<reference evidence="6 7" key="1">
    <citation type="submission" date="2014-04" db="EMBL/GenBank/DDBJ databases">
        <authorList>
            <consortium name="DOE Joint Genome Institute"/>
            <person name="Kuo A."/>
            <person name="Girlanda M."/>
            <person name="Perotto S."/>
            <person name="Kohler A."/>
            <person name="Nagy L.G."/>
            <person name="Floudas D."/>
            <person name="Copeland A."/>
            <person name="Barry K.W."/>
            <person name="Cichocki N."/>
            <person name="Veneault-Fourrey C."/>
            <person name="LaButti K."/>
            <person name="Lindquist E.A."/>
            <person name="Lipzen A."/>
            <person name="Lundell T."/>
            <person name="Morin E."/>
            <person name="Murat C."/>
            <person name="Sun H."/>
            <person name="Tunlid A."/>
            <person name="Henrissat B."/>
            <person name="Grigoriev I.V."/>
            <person name="Hibbett D.S."/>
            <person name="Martin F."/>
            <person name="Nordberg H.P."/>
            <person name="Cantor M.N."/>
            <person name="Hua S.X."/>
        </authorList>
    </citation>
    <scope>NUCLEOTIDE SEQUENCE [LARGE SCALE GENOMIC DNA]</scope>
    <source>
        <strain evidence="6 7">MUT 4182</strain>
    </source>
</reference>
<dbReference type="AlphaFoldDB" id="A0A0C3LE32"/>
<dbReference type="GO" id="GO:0000244">
    <property type="term" value="P:spliceosomal tri-snRNP complex assembly"/>
    <property type="evidence" value="ECO:0007669"/>
    <property type="project" value="TreeGrafter"/>
</dbReference>
<evidence type="ECO:0000313" key="6">
    <source>
        <dbReference type="EMBL" id="KIO19722.1"/>
    </source>
</evidence>
<feature type="domain" description="Pre-mRNA-processing-splicing factor 8 U6-snRNA-binding" evidence="3">
    <location>
        <begin position="974"/>
        <end position="1131"/>
    </location>
</feature>
<dbReference type="InterPro" id="IPR027652">
    <property type="entry name" value="PRP8"/>
</dbReference>
<evidence type="ECO:0000256" key="1">
    <source>
        <dbReference type="SAM" id="MobiDB-lite"/>
    </source>
</evidence>
<dbReference type="SUPFAM" id="SSF53098">
    <property type="entry name" value="Ribonuclease H-like"/>
    <property type="match status" value="1"/>
</dbReference>
<evidence type="ECO:0000259" key="2">
    <source>
        <dbReference type="Pfam" id="PF08082"/>
    </source>
</evidence>
<dbReference type="Gene3D" id="3.30.43.40">
    <property type="entry name" value="Pre-mRNA-processing-splicing factor 8, U5-snRNA-binding domain"/>
    <property type="match status" value="1"/>
</dbReference>
<dbReference type="Pfam" id="PF10598">
    <property type="entry name" value="RRM_4"/>
    <property type="match status" value="1"/>
</dbReference>
<dbReference type="Pfam" id="PF10597">
    <property type="entry name" value="U5_2-snRNA_bdg"/>
    <property type="match status" value="1"/>
</dbReference>
<feature type="domain" description="PRO8NT" evidence="2">
    <location>
        <begin position="70"/>
        <end position="221"/>
    </location>
</feature>
<reference evidence="7" key="2">
    <citation type="submission" date="2015-01" db="EMBL/GenBank/DDBJ databases">
        <title>Evolutionary Origins and Diversification of the Mycorrhizal Mutualists.</title>
        <authorList>
            <consortium name="DOE Joint Genome Institute"/>
            <consortium name="Mycorrhizal Genomics Consortium"/>
            <person name="Kohler A."/>
            <person name="Kuo A."/>
            <person name="Nagy L.G."/>
            <person name="Floudas D."/>
            <person name="Copeland A."/>
            <person name="Barry K.W."/>
            <person name="Cichocki N."/>
            <person name="Veneault-Fourrey C."/>
            <person name="LaButti K."/>
            <person name="Lindquist E.A."/>
            <person name="Lipzen A."/>
            <person name="Lundell T."/>
            <person name="Morin E."/>
            <person name="Murat C."/>
            <person name="Riley R."/>
            <person name="Ohm R."/>
            <person name="Sun H."/>
            <person name="Tunlid A."/>
            <person name="Henrissat B."/>
            <person name="Grigoriev I.V."/>
            <person name="Hibbett D.S."/>
            <person name="Martin F."/>
        </authorList>
    </citation>
    <scope>NUCLEOTIDE SEQUENCE [LARGE SCALE GENOMIC DNA]</scope>
    <source>
        <strain evidence="7">MUT 4182</strain>
    </source>
</reference>
<feature type="non-terminal residue" evidence="6">
    <location>
        <position position="1171"/>
    </location>
</feature>
<dbReference type="GO" id="GO:0017070">
    <property type="term" value="F:U6 snRNA binding"/>
    <property type="evidence" value="ECO:0007669"/>
    <property type="project" value="InterPro"/>
</dbReference>
<dbReference type="Pfam" id="PF08082">
    <property type="entry name" value="PRO8NT"/>
    <property type="match status" value="1"/>
</dbReference>
<dbReference type="HOGENOM" id="CLU_274134_0_0_1"/>
<dbReference type="GO" id="GO:0097157">
    <property type="term" value="F:pre-mRNA intronic binding"/>
    <property type="evidence" value="ECO:0007669"/>
    <property type="project" value="TreeGrafter"/>
</dbReference>
<evidence type="ECO:0000259" key="3">
    <source>
        <dbReference type="Pfam" id="PF10596"/>
    </source>
</evidence>
<feature type="domain" description="RNA recognition motif spliceosomal PrP8" evidence="5">
    <location>
        <begin position="516"/>
        <end position="606"/>
    </location>
</feature>
<keyword evidence="7" id="KW-1185">Reference proteome</keyword>
<dbReference type="InterPro" id="IPR019581">
    <property type="entry name" value="Prp8_U5-snRNA-bd"/>
</dbReference>
<dbReference type="GO" id="GO:0030619">
    <property type="term" value="F:U1 snRNA binding"/>
    <property type="evidence" value="ECO:0007669"/>
    <property type="project" value="TreeGrafter"/>
</dbReference>
<feature type="compositionally biased region" description="Pro residues" evidence="1">
    <location>
        <begin position="1"/>
        <end position="24"/>
    </location>
</feature>
<dbReference type="PANTHER" id="PTHR11140">
    <property type="entry name" value="PRE-MRNA SPLICING FACTOR PRP8"/>
    <property type="match status" value="1"/>
</dbReference>
<dbReference type="OrthoDB" id="1931567at2759"/>
<gene>
    <name evidence="6" type="ORF">M407DRAFT_11267</name>
</gene>